<keyword evidence="1" id="KW-0472">Membrane</keyword>
<evidence type="ECO:0000256" key="1">
    <source>
        <dbReference type="SAM" id="Phobius"/>
    </source>
</evidence>
<organism evidence="2 3">
    <name type="scientific">Paenibacillus curdlanolyticus YK9</name>
    <dbReference type="NCBI Taxonomy" id="717606"/>
    <lineage>
        <taxon>Bacteria</taxon>
        <taxon>Bacillati</taxon>
        <taxon>Bacillota</taxon>
        <taxon>Bacilli</taxon>
        <taxon>Bacillales</taxon>
        <taxon>Paenibacillaceae</taxon>
        <taxon>Paenibacillus</taxon>
    </lineage>
</organism>
<feature type="transmembrane region" description="Helical" evidence="1">
    <location>
        <begin position="32"/>
        <end position="51"/>
    </location>
</feature>
<dbReference type="Proteomes" id="UP000005387">
    <property type="component" value="Unassembled WGS sequence"/>
</dbReference>
<dbReference type="EMBL" id="AEDD01000010">
    <property type="protein sequence ID" value="EFM09460.1"/>
    <property type="molecule type" value="Genomic_DNA"/>
</dbReference>
<proteinExistence type="predicted"/>
<dbReference type="AlphaFoldDB" id="E0ID05"/>
<dbReference type="OrthoDB" id="2627268at2"/>
<dbReference type="RefSeq" id="WP_006039495.1">
    <property type="nucleotide sequence ID" value="NZ_AEDD01000010.1"/>
</dbReference>
<reference evidence="2 3" key="1">
    <citation type="submission" date="2010-07" db="EMBL/GenBank/DDBJ databases">
        <title>The draft genome of Paenibacillus curdlanolyticus YK9.</title>
        <authorList>
            <consortium name="US DOE Joint Genome Institute (JGI-PGF)"/>
            <person name="Lucas S."/>
            <person name="Copeland A."/>
            <person name="Lapidus A."/>
            <person name="Cheng J.-F."/>
            <person name="Bruce D."/>
            <person name="Goodwin L."/>
            <person name="Pitluck S."/>
            <person name="Land M.L."/>
            <person name="Hauser L."/>
            <person name="Chang Y.-J."/>
            <person name="Jeffries C."/>
            <person name="Anderson I.J."/>
            <person name="Johnson E."/>
            <person name="Loganathan U."/>
            <person name="Mulhopadhyay B."/>
            <person name="Kyrpides N."/>
            <person name="Woyke T.J."/>
        </authorList>
    </citation>
    <scope>NUCLEOTIDE SEQUENCE [LARGE SCALE GENOMIC DNA]</scope>
    <source>
        <strain evidence="2 3">YK9</strain>
    </source>
</reference>
<protein>
    <submittedName>
        <fullName evidence="2">Uncharacterized protein</fullName>
    </submittedName>
</protein>
<evidence type="ECO:0000313" key="3">
    <source>
        <dbReference type="Proteomes" id="UP000005387"/>
    </source>
</evidence>
<sequence length="81" mass="9388">MKEKMIVLVLTYAIALLPDLRASRTAAVREKWMYYTILTLSIYYCVDYLTIRELPDMHTVVDHLLTAPARQIVGYLKVKPS</sequence>
<keyword evidence="1" id="KW-0812">Transmembrane</keyword>
<gene>
    <name evidence="2" type="ORF">PaecuDRAFT_3507</name>
</gene>
<name>E0ID05_9BACL</name>
<keyword evidence="3" id="KW-1185">Reference proteome</keyword>
<dbReference type="STRING" id="717606.PaecuDRAFT_3507"/>
<accession>E0ID05</accession>
<keyword evidence="1" id="KW-1133">Transmembrane helix</keyword>
<evidence type="ECO:0000313" key="2">
    <source>
        <dbReference type="EMBL" id="EFM09460.1"/>
    </source>
</evidence>